<dbReference type="SUPFAM" id="SSF52507">
    <property type="entry name" value="Homo-oligomeric flavin-containing Cys decarboxylases, HFCD"/>
    <property type="match status" value="1"/>
</dbReference>
<gene>
    <name evidence="2" type="ORF">EV193_1041</name>
    <name evidence="1" type="ORF">EV193_1121</name>
</gene>
<dbReference type="GO" id="GO:0003824">
    <property type="term" value="F:catalytic activity"/>
    <property type="evidence" value="ECO:0007669"/>
    <property type="project" value="InterPro"/>
</dbReference>
<keyword evidence="3" id="KW-1185">Reference proteome</keyword>
<dbReference type="Proteomes" id="UP000294257">
    <property type="component" value="Unassembled WGS sequence"/>
</dbReference>
<dbReference type="EMBL" id="SGWQ01000004">
    <property type="protein sequence ID" value="RZS38792.1"/>
    <property type="molecule type" value="Genomic_DNA"/>
</dbReference>
<dbReference type="EMBL" id="SGWQ01000012">
    <property type="protein sequence ID" value="RZS32368.1"/>
    <property type="molecule type" value="Genomic_DNA"/>
</dbReference>
<evidence type="ECO:0008006" key="4">
    <source>
        <dbReference type="Google" id="ProtNLM"/>
    </source>
</evidence>
<name>A0A4Q7KHM1_9PSEU</name>
<comment type="caution">
    <text evidence="1">The sequence shown here is derived from an EMBL/GenBank/DDBJ whole genome shotgun (WGS) entry which is preliminary data.</text>
</comment>
<protein>
    <recommendedName>
        <fullName evidence="4">Flavoprotein</fullName>
    </recommendedName>
</protein>
<accession>A0A4Q7KHM1</accession>
<reference evidence="1 3" key="1">
    <citation type="submission" date="2019-02" db="EMBL/GenBank/DDBJ databases">
        <title>Genomic Encyclopedia of Type Strains, Phase IV (KMG-IV): sequencing the most valuable type-strain genomes for metagenomic binning, comparative biology and taxonomic classification.</title>
        <authorList>
            <person name="Goeker M."/>
        </authorList>
    </citation>
    <scope>NUCLEOTIDE SEQUENCE [LARGE SCALE GENOMIC DNA]</scope>
    <source>
        <strain evidence="1 3">DSM 101727</strain>
    </source>
</reference>
<proteinExistence type="predicted"/>
<dbReference type="InterPro" id="IPR036551">
    <property type="entry name" value="Flavin_trans-like"/>
</dbReference>
<evidence type="ECO:0000313" key="1">
    <source>
        <dbReference type="EMBL" id="RZS32368.1"/>
    </source>
</evidence>
<feature type="non-terminal residue" evidence="1">
    <location>
        <position position="48"/>
    </location>
</feature>
<evidence type="ECO:0000313" key="2">
    <source>
        <dbReference type="EMBL" id="RZS38792.1"/>
    </source>
</evidence>
<dbReference type="AlphaFoldDB" id="A0A4Q7KHM1"/>
<sequence length="48" mass="5272">MNLYLMICGAGPADHIAHMIDLAKARDWDVYSVATPSAVEHFLDLDAL</sequence>
<organism evidence="1 3">
    <name type="scientific">Herbihabitans rhizosphaerae</name>
    <dbReference type="NCBI Taxonomy" id="1872711"/>
    <lineage>
        <taxon>Bacteria</taxon>
        <taxon>Bacillati</taxon>
        <taxon>Actinomycetota</taxon>
        <taxon>Actinomycetes</taxon>
        <taxon>Pseudonocardiales</taxon>
        <taxon>Pseudonocardiaceae</taxon>
        <taxon>Herbihabitans</taxon>
    </lineage>
</organism>
<evidence type="ECO:0000313" key="3">
    <source>
        <dbReference type="Proteomes" id="UP000294257"/>
    </source>
</evidence>